<dbReference type="RefSeq" id="WP_090743700.1">
    <property type="nucleotide sequence ID" value="NZ_FMVT01000006.1"/>
</dbReference>
<evidence type="ECO:0000313" key="2">
    <source>
        <dbReference type="EMBL" id="SCY61943.1"/>
    </source>
</evidence>
<dbReference type="EMBL" id="FMVT01000006">
    <property type="protein sequence ID" value="SCY61943.1"/>
    <property type="molecule type" value="Genomic_DNA"/>
</dbReference>
<keyword evidence="3" id="KW-1185">Reference proteome</keyword>
<name>A0A1G5HDT2_9RHOB</name>
<evidence type="ECO:0000256" key="1">
    <source>
        <dbReference type="SAM" id="MobiDB-lite"/>
    </source>
</evidence>
<proteinExistence type="predicted"/>
<dbReference type="InterPro" id="IPR019276">
    <property type="entry name" value="DUF2303"/>
</dbReference>
<dbReference type="STRING" id="336292.SAMN05660710_02126"/>
<feature type="region of interest" description="Disordered" evidence="1">
    <location>
        <begin position="394"/>
        <end position="415"/>
    </location>
</feature>
<dbReference type="Pfam" id="PF10065">
    <property type="entry name" value="DUF2303"/>
    <property type="match status" value="1"/>
</dbReference>
<organism evidence="2 3">
    <name type="scientific">Paracoccus tibetensis</name>
    <dbReference type="NCBI Taxonomy" id="336292"/>
    <lineage>
        <taxon>Bacteria</taxon>
        <taxon>Pseudomonadati</taxon>
        <taxon>Pseudomonadota</taxon>
        <taxon>Alphaproteobacteria</taxon>
        <taxon>Rhodobacterales</taxon>
        <taxon>Paracoccaceae</taxon>
        <taxon>Paracoccus</taxon>
    </lineage>
</organism>
<dbReference type="AlphaFoldDB" id="A0A1G5HDT2"/>
<evidence type="ECO:0000313" key="3">
    <source>
        <dbReference type="Proteomes" id="UP000199502"/>
    </source>
</evidence>
<gene>
    <name evidence="2" type="ORF">SAMN05660710_02126</name>
</gene>
<reference evidence="2 3" key="1">
    <citation type="submission" date="2016-10" db="EMBL/GenBank/DDBJ databases">
        <authorList>
            <person name="de Groot N.N."/>
        </authorList>
    </citation>
    <scope>NUCLEOTIDE SEQUENCE [LARGE SCALE GENOMIC DNA]</scope>
    <source>
        <strain evidence="2 3">CGMCC 1.8925</strain>
    </source>
</reference>
<dbReference type="OrthoDB" id="7346200at2"/>
<dbReference type="Proteomes" id="UP000199502">
    <property type="component" value="Unassembled WGS sequence"/>
</dbReference>
<protein>
    <submittedName>
        <fullName evidence="2">Uncharacterized conserved protein</fullName>
    </submittedName>
</protein>
<sequence length="415" mass="45643">MTQETPKNIAETIIDEMRTRGDFRYVSFPTSEEPESPTLIIAPKDLVLHDLTRQHREVIEALKPLQRTGKATLEDLDSLIAWTNRFKSDSTVLFGQLQPTPKLTAIADYHGAGASKVAAERGDPTASYGRHTALYTFPVSDEWKRWTAISGKALMKDEFGEFIEENAKDFLDPTPALLNSTTEGAEPWEQRMIEVAAKVQGRFGQYAALAQLSREFQVHETGHLQVSTNRDTGETHVQFLDEHRGPDGAPLRLPNLFMVAIPVFEEGALYRLAVRFRYRKAGADVRFIATLYNPEAALRDAAREALNRAAEETGVPLMMGVPGRRALNTPGAAPASGLPAHEGTTAMPHFDQAQLQSMRAAARAFLTNPELAAKTSPQFRIMMLNVVRSSRGSAPRQRHCAANTISPTGPEGGAA</sequence>
<accession>A0A1G5HDT2</accession>